<dbReference type="Proteomes" id="UP000836841">
    <property type="component" value="Chromosome 2"/>
</dbReference>
<name>A0AAU9RP73_THLAR</name>
<dbReference type="EMBL" id="OU466858">
    <property type="protein sequence ID" value="CAH2047006.1"/>
    <property type="molecule type" value="Genomic_DNA"/>
</dbReference>
<evidence type="ECO:0000256" key="1">
    <source>
        <dbReference type="SAM" id="MobiDB-lite"/>
    </source>
</evidence>
<keyword evidence="3" id="KW-1185">Reference proteome</keyword>
<protein>
    <submittedName>
        <fullName evidence="2">Uncharacterized protein</fullName>
    </submittedName>
</protein>
<accession>A0AAU9RP73</accession>
<evidence type="ECO:0000313" key="3">
    <source>
        <dbReference type="Proteomes" id="UP000836841"/>
    </source>
</evidence>
<gene>
    <name evidence="2" type="ORF">TAV2_LOCUS6048</name>
</gene>
<reference evidence="2 3" key="1">
    <citation type="submission" date="2022-03" db="EMBL/GenBank/DDBJ databases">
        <authorList>
            <person name="Nunn A."/>
            <person name="Chopra R."/>
            <person name="Nunn A."/>
            <person name="Contreras Garrido A."/>
        </authorList>
    </citation>
    <scope>NUCLEOTIDE SEQUENCE [LARGE SCALE GENOMIC DNA]</scope>
</reference>
<dbReference type="AlphaFoldDB" id="A0AAU9RP73"/>
<feature type="region of interest" description="Disordered" evidence="1">
    <location>
        <begin position="1"/>
        <end position="69"/>
    </location>
</feature>
<sequence>MPLQQPPDAELPHPDIGPSHPHRSLVPDYSMEAFNDSPIHPIGTIVPEGASDATQPANRSYHHDQGARDDTMAETVESNVHIEDTWRPHSPGEADFQFLAPQALVVPGSPVHDDQDAIRGIKQWEERCQHLPPNLFGQAIANCRDALARWKRSTNLNSRKNIQELKQSLHRAKGISFSIITTLSHLLQIPKVGGFGKYLGVPGSIGRSTLIWNEKKLFSLFTPADVQHILQIRSSITKVRDSFSWIHTSHALQMNNLHLRLITMFICLCLKLFGDSMFLQN</sequence>
<feature type="non-terminal residue" evidence="2">
    <location>
        <position position="1"/>
    </location>
</feature>
<organism evidence="2 3">
    <name type="scientific">Thlaspi arvense</name>
    <name type="common">Field penny-cress</name>
    <dbReference type="NCBI Taxonomy" id="13288"/>
    <lineage>
        <taxon>Eukaryota</taxon>
        <taxon>Viridiplantae</taxon>
        <taxon>Streptophyta</taxon>
        <taxon>Embryophyta</taxon>
        <taxon>Tracheophyta</taxon>
        <taxon>Spermatophyta</taxon>
        <taxon>Magnoliopsida</taxon>
        <taxon>eudicotyledons</taxon>
        <taxon>Gunneridae</taxon>
        <taxon>Pentapetalae</taxon>
        <taxon>rosids</taxon>
        <taxon>malvids</taxon>
        <taxon>Brassicales</taxon>
        <taxon>Brassicaceae</taxon>
        <taxon>Thlaspideae</taxon>
        <taxon>Thlaspi</taxon>
    </lineage>
</organism>
<proteinExistence type="predicted"/>
<evidence type="ECO:0000313" key="2">
    <source>
        <dbReference type="EMBL" id="CAH2047006.1"/>
    </source>
</evidence>